<dbReference type="GO" id="GO:0005737">
    <property type="term" value="C:cytoplasm"/>
    <property type="evidence" value="ECO:0007669"/>
    <property type="project" value="TreeGrafter"/>
</dbReference>
<gene>
    <name evidence="3" type="ORF">CERSUDRAFT_127243</name>
</gene>
<dbReference type="Proteomes" id="UP000016930">
    <property type="component" value="Unassembled WGS sequence"/>
</dbReference>
<dbReference type="GO" id="GO:0003723">
    <property type="term" value="F:RNA binding"/>
    <property type="evidence" value="ECO:0007669"/>
    <property type="project" value="TreeGrafter"/>
</dbReference>
<dbReference type="GO" id="GO:0030422">
    <property type="term" value="P:siRNA processing"/>
    <property type="evidence" value="ECO:0007669"/>
    <property type="project" value="TreeGrafter"/>
</dbReference>
<dbReference type="SMART" id="SM00535">
    <property type="entry name" value="RIBOc"/>
    <property type="match status" value="1"/>
</dbReference>
<keyword evidence="1" id="KW-0378">Hydrolase</keyword>
<dbReference type="PANTHER" id="PTHR14950:SF37">
    <property type="entry name" value="ENDORIBONUCLEASE DICER"/>
    <property type="match status" value="1"/>
</dbReference>
<dbReference type="GO" id="GO:0004525">
    <property type="term" value="F:ribonuclease III activity"/>
    <property type="evidence" value="ECO:0007669"/>
    <property type="project" value="InterPro"/>
</dbReference>
<dbReference type="PROSITE" id="PS50142">
    <property type="entry name" value="RNASE_3_2"/>
    <property type="match status" value="1"/>
</dbReference>
<sequence length="290" mass="31267">MCLHLRCVLNLTLRPALIDLVVMRYLHFKYPRATSGQLSWARSRAVYASALAWVAVNCLELHKMMLVNNVGLSAAIGKYVPILKDISNLDIINNGWKQDPPKAISDVLESVLGAVLVDCGYDFEKAAAVVELTMADLLAVLTPGSDIRAHGLGSTIKVLQDHLPANPPRAKALAADRGRAVLSNPDSPYFLAKICDCVKVPSSTDAEHEVQEAIDTSEYKALDNGTEIGFAALARVTEEEFGESRGIAEDAAKSDPAPVLAGIESLSANIDEAMQLHLDSEVQDIVLLLL</sequence>
<dbReference type="SUPFAM" id="SSF69065">
    <property type="entry name" value="RNase III domain-like"/>
    <property type="match status" value="1"/>
</dbReference>
<keyword evidence="4" id="KW-1185">Reference proteome</keyword>
<dbReference type="AlphaFoldDB" id="M2QYR6"/>
<name>M2QYR6_CERS8</name>
<dbReference type="OrthoDB" id="416741at2759"/>
<dbReference type="GO" id="GO:0005634">
    <property type="term" value="C:nucleus"/>
    <property type="evidence" value="ECO:0007669"/>
    <property type="project" value="TreeGrafter"/>
</dbReference>
<dbReference type="STRING" id="914234.M2QYR6"/>
<dbReference type="Pfam" id="PF00636">
    <property type="entry name" value="Ribonuclease_3"/>
    <property type="match status" value="1"/>
</dbReference>
<proteinExistence type="predicted"/>
<evidence type="ECO:0000256" key="1">
    <source>
        <dbReference type="ARBA" id="ARBA00022801"/>
    </source>
</evidence>
<dbReference type="InterPro" id="IPR036389">
    <property type="entry name" value="RNase_III_sf"/>
</dbReference>
<dbReference type="Gene3D" id="1.10.1520.10">
    <property type="entry name" value="Ribonuclease III domain"/>
    <property type="match status" value="1"/>
</dbReference>
<accession>M2QYR6</accession>
<dbReference type="CDD" id="cd00593">
    <property type="entry name" value="RIBOc"/>
    <property type="match status" value="1"/>
</dbReference>
<reference evidence="3 4" key="1">
    <citation type="journal article" date="2012" name="Proc. Natl. Acad. Sci. U.S.A.">
        <title>Comparative genomics of Ceriporiopsis subvermispora and Phanerochaete chrysosporium provide insight into selective ligninolysis.</title>
        <authorList>
            <person name="Fernandez-Fueyo E."/>
            <person name="Ruiz-Duenas F.J."/>
            <person name="Ferreira P."/>
            <person name="Floudas D."/>
            <person name="Hibbett D.S."/>
            <person name="Canessa P."/>
            <person name="Larrondo L.F."/>
            <person name="James T.Y."/>
            <person name="Seelenfreund D."/>
            <person name="Lobos S."/>
            <person name="Polanco R."/>
            <person name="Tello M."/>
            <person name="Honda Y."/>
            <person name="Watanabe T."/>
            <person name="Watanabe T."/>
            <person name="Ryu J.S."/>
            <person name="Kubicek C.P."/>
            <person name="Schmoll M."/>
            <person name="Gaskell J."/>
            <person name="Hammel K.E."/>
            <person name="St John F.J."/>
            <person name="Vanden Wymelenberg A."/>
            <person name="Sabat G."/>
            <person name="Splinter BonDurant S."/>
            <person name="Syed K."/>
            <person name="Yadav J.S."/>
            <person name="Doddapaneni H."/>
            <person name="Subramanian V."/>
            <person name="Lavin J.L."/>
            <person name="Oguiza J.A."/>
            <person name="Perez G."/>
            <person name="Pisabarro A.G."/>
            <person name="Ramirez L."/>
            <person name="Santoyo F."/>
            <person name="Master E."/>
            <person name="Coutinho P.M."/>
            <person name="Henrissat B."/>
            <person name="Lombard V."/>
            <person name="Magnuson J.K."/>
            <person name="Kuees U."/>
            <person name="Hori C."/>
            <person name="Igarashi K."/>
            <person name="Samejima M."/>
            <person name="Held B.W."/>
            <person name="Barry K.W."/>
            <person name="LaButti K.M."/>
            <person name="Lapidus A."/>
            <person name="Lindquist E.A."/>
            <person name="Lucas S.M."/>
            <person name="Riley R."/>
            <person name="Salamov A.A."/>
            <person name="Hoffmeister D."/>
            <person name="Schwenk D."/>
            <person name="Hadar Y."/>
            <person name="Yarden O."/>
            <person name="de Vries R.P."/>
            <person name="Wiebenga A."/>
            <person name="Stenlid J."/>
            <person name="Eastwood D."/>
            <person name="Grigoriev I.V."/>
            <person name="Berka R.M."/>
            <person name="Blanchette R.A."/>
            <person name="Kersten P."/>
            <person name="Martinez A.T."/>
            <person name="Vicuna R."/>
            <person name="Cullen D."/>
        </authorList>
    </citation>
    <scope>NUCLEOTIDE SEQUENCE [LARGE SCALE GENOMIC DNA]</scope>
    <source>
        <strain evidence="3 4">B</strain>
    </source>
</reference>
<evidence type="ECO:0000313" key="3">
    <source>
        <dbReference type="EMBL" id="EMD31676.1"/>
    </source>
</evidence>
<organism evidence="3 4">
    <name type="scientific">Ceriporiopsis subvermispora (strain B)</name>
    <name type="common">White-rot fungus</name>
    <name type="synonym">Gelatoporia subvermispora</name>
    <dbReference type="NCBI Taxonomy" id="914234"/>
    <lineage>
        <taxon>Eukaryota</taxon>
        <taxon>Fungi</taxon>
        <taxon>Dikarya</taxon>
        <taxon>Basidiomycota</taxon>
        <taxon>Agaricomycotina</taxon>
        <taxon>Agaricomycetes</taxon>
        <taxon>Polyporales</taxon>
        <taxon>Gelatoporiaceae</taxon>
        <taxon>Gelatoporia</taxon>
    </lineage>
</organism>
<dbReference type="PANTHER" id="PTHR14950">
    <property type="entry name" value="DICER-RELATED"/>
    <property type="match status" value="1"/>
</dbReference>
<protein>
    <recommendedName>
        <fullName evidence="2">RNase III domain-containing protein</fullName>
    </recommendedName>
</protein>
<dbReference type="EMBL" id="KB445816">
    <property type="protein sequence ID" value="EMD31676.1"/>
    <property type="molecule type" value="Genomic_DNA"/>
</dbReference>
<evidence type="ECO:0000313" key="4">
    <source>
        <dbReference type="Proteomes" id="UP000016930"/>
    </source>
</evidence>
<feature type="domain" description="RNase III" evidence="2">
    <location>
        <begin position="13"/>
        <end position="120"/>
    </location>
</feature>
<evidence type="ECO:0000259" key="2">
    <source>
        <dbReference type="PROSITE" id="PS50142"/>
    </source>
</evidence>
<dbReference type="HOGENOM" id="CLU_959763_0_0_1"/>
<dbReference type="InterPro" id="IPR000999">
    <property type="entry name" value="RNase_III_dom"/>
</dbReference>